<dbReference type="KEGG" id="cqu:CpipJ_CPIJ019387"/>
<accession>B0XIV9</accession>
<sequence>MDNPDRPAILADFKSARCKARDLIKDAKQKTDASMSADRHTVTVNDPTFARFEEEY</sequence>
<keyword evidence="3" id="KW-1185">Reference proteome</keyword>
<organism>
    <name type="scientific">Culex quinquefasciatus</name>
    <name type="common">Southern house mosquito</name>
    <name type="synonym">Culex pungens</name>
    <dbReference type="NCBI Taxonomy" id="7176"/>
    <lineage>
        <taxon>Eukaryota</taxon>
        <taxon>Metazoa</taxon>
        <taxon>Ecdysozoa</taxon>
        <taxon>Arthropoda</taxon>
        <taxon>Hexapoda</taxon>
        <taxon>Insecta</taxon>
        <taxon>Pterygota</taxon>
        <taxon>Neoptera</taxon>
        <taxon>Endopterygota</taxon>
        <taxon>Diptera</taxon>
        <taxon>Nematocera</taxon>
        <taxon>Culicoidea</taxon>
        <taxon>Culicidae</taxon>
        <taxon>Culicinae</taxon>
        <taxon>Culicini</taxon>
        <taxon>Culex</taxon>
        <taxon>Culex</taxon>
    </lineage>
</organism>
<evidence type="ECO:0000313" key="3">
    <source>
        <dbReference type="Proteomes" id="UP000002320"/>
    </source>
</evidence>
<proteinExistence type="predicted"/>
<protein>
    <submittedName>
        <fullName evidence="1 2">Uncharacterized protein</fullName>
    </submittedName>
</protein>
<name>B0XIV9_CULQU</name>
<reference evidence="1" key="1">
    <citation type="submission" date="2007-03" db="EMBL/GenBank/DDBJ databases">
        <title>Annotation of Culex pipiens quinquefasciatus.</title>
        <authorList>
            <consortium name="The Broad Institute Genome Sequencing Platform"/>
            <person name="Atkinson P.W."/>
            <person name="Hemingway J."/>
            <person name="Christensen B.M."/>
            <person name="Higgs S."/>
            <person name="Kodira C."/>
            <person name="Hannick L."/>
            <person name="Megy K."/>
            <person name="O'Leary S."/>
            <person name="Pearson M."/>
            <person name="Haas B.J."/>
            <person name="Mauceli E."/>
            <person name="Wortman J.R."/>
            <person name="Lee N.H."/>
            <person name="Guigo R."/>
            <person name="Stanke M."/>
            <person name="Alvarado L."/>
            <person name="Amedeo P."/>
            <person name="Antoine C.H."/>
            <person name="Arensburger P."/>
            <person name="Bidwell S.L."/>
            <person name="Crawford M."/>
            <person name="Camaro F."/>
            <person name="Devon K."/>
            <person name="Engels R."/>
            <person name="Hammond M."/>
            <person name="Howarth C."/>
            <person name="Koehrsen M."/>
            <person name="Lawson D."/>
            <person name="Montgomery P."/>
            <person name="Nene V."/>
            <person name="Nusbaum C."/>
            <person name="Puiu D."/>
            <person name="Romero-Severson J."/>
            <person name="Severson D.W."/>
            <person name="Shumway M."/>
            <person name="Sisk P."/>
            <person name="Stolte C."/>
            <person name="Zeng Q."/>
            <person name="Eisenstadt E."/>
            <person name="Fraser-Liggett C."/>
            <person name="Strausberg R."/>
            <person name="Galagan J."/>
            <person name="Birren B."/>
            <person name="Collins F.H."/>
        </authorList>
    </citation>
    <scope>NUCLEOTIDE SEQUENCE [LARGE SCALE GENOMIC DNA]</scope>
    <source>
        <strain evidence="1">JHB</strain>
    </source>
</reference>
<evidence type="ECO:0000313" key="2">
    <source>
        <dbReference type="EnsemblMetazoa" id="CPIJ019387-PA"/>
    </source>
</evidence>
<dbReference type="Proteomes" id="UP000002320">
    <property type="component" value="Unassembled WGS sequence"/>
</dbReference>
<dbReference type="InParanoid" id="B0XIV9"/>
<dbReference type="HOGENOM" id="CLU_3016239_0_0_1"/>
<evidence type="ECO:0000313" key="1">
    <source>
        <dbReference type="EMBL" id="EDS29733.1"/>
    </source>
</evidence>
<gene>
    <name evidence="2" type="primary">6053510</name>
    <name evidence="1" type="ORF">CpipJ_CPIJ019387</name>
</gene>
<dbReference type="AlphaFoldDB" id="B0XIV9"/>
<dbReference type="VEuPathDB" id="VectorBase:CPIJ019387"/>
<reference evidence="2" key="2">
    <citation type="submission" date="2021-02" db="UniProtKB">
        <authorList>
            <consortium name="EnsemblMetazoa"/>
        </authorList>
    </citation>
    <scope>IDENTIFICATION</scope>
    <source>
        <strain evidence="2">JHB</strain>
    </source>
</reference>
<dbReference type="EnsemblMetazoa" id="CPIJ019387-RA">
    <property type="protein sequence ID" value="CPIJ019387-PA"/>
    <property type="gene ID" value="CPIJ019387"/>
</dbReference>
<dbReference type="EMBL" id="DS233389">
    <property type="protein sequence ID" value="EDS29733.1"/>
    <property type="molecule type" value="Genomic_DNA"/>
</dbReference>